<proteinExistence type="predicted"/>
<dbReference type="AlphaFoldDB" id="A0A5J4S2X1"/>
<comment type="caution">
    <text evidence="1">The sequence shown here is derived from an EMBL/GenBank/DDBJ whole genome shotgun (WGS) entry which is preliminary data.</text>
</comment>
<sequence>MIENEVIIVNGIPDDNYQMLIEECVKYAIISLPFTVDRMSIPNAVKRALNITKGKVAEALFKYFCNSNNIHPDFDSCTTPFWTIDKKDFLLNDGEWDIKNNFLYHTNDLLQSYNYTNLPALIPNSFSGDQWSKRDEHIFNTNHESNFLFTFLKNADLVNGNRGEEFLEIVLTNDQQSFINELYDKYEGRPQSCQPFFEQWFWDEMNKRGGHQYFEIHFKPCLIITAYANSNYWNLFKNTGRLDNANNFQTHLNPPWYIKTPKGSCNFLSGTLWTTTTNSTIPVSQLPSFLSLFPTLRNNINCAIIKS</sequence>
<reference evidence="1" key="1">
    <citation type="submission" date="2019-03" db="EMBL/GenBank/DDBJ databases">
        <title>Single cell metagenomics reveals metabolic interactions within the superorganism composed of flagellate Streblomastix strix and complex community of Bacteroidetes bacteria on its surface.</title>
        <authorList>
            <person name="Treitli S.C."/>
            <person name="Kolisko M."/>
            <person name="Husnik F."/>
            <person name="Keeling P."/>
            <person name="Hampl V."/>
        </authorList>
    </citation>
    <scope>NUCLEOTIDE SEQUENCE</scope>
    <source>
        <strain evidence="1">STM</strain>
    </source>
</reference>
<name>A0A5J4S2X1_9ZZZZ</name>
<evidence type="ECO:0000313" key="1">
    <source>
        <dbReference type="EMBL" id="KAA6340376.1"/>
    </source>
</evidence>
<organism evidence="1">
    <name type="scientific">termite gut metagenome</name>
    <dbReference type="NCBI Taxonomy" id="433724"/>
    <lineage>
        <taxon>unclassified sequences</taxon>
        <taxon>metagenomes</taxon>
        <taxon>organismal metagenomes</taxon>
    </lineage>
</organism>
<protein>
    <submittedName>
        <fullName evidence="1">Uncharacterized protein</fullName>
    </submittedName>
</protein>
<dbReference type="EMBL" id="SNRY01000464">
    <property type="protein sequence ID" value="KAA6340376.1"/>
    <property type="molecule type" value="Genomic_DNA"/>
</dbReference>
<accession>A0A5J4S2X1</accession>
<gene>
    <name evidence="1" type="ORF">EZS27_011751</name>
</gene>